<keyword evidence="2" id="KW-1185">Reference proteome</keyword>
<dbReference type="InterPro" id="IPR027643">
    <property type="entry name" value="Formin-like_plant"/>
</dbReference>
<dbReference type="InterPro" id="IPR042201">
    <property type="entry name" value="FH2_Formin_sf"/>
</dbReference>
<protein>
    <submittedName>
        <fullName evidence="1">Uncharacterized protein</fullName>
    </submittedName>
</protein>
<evidence type="ECO:0000313" key="1">
    <source>
        <dbReference type="EMBL" id="CAK9322245.1"/>
    </source>
</evidence>
<dbReference type="EMBL" id="OZ021739">
    <property type="protein sequence ID" value="CAK9322245.1"/>
    <property type="molecule type" value="Genomic_DNA"/>
</dbReference>
<accession>A0ABP0YP03</accession>
<dbReference type="Proteomes" id="UP001642487">
    <property type="component" value="Chromosome 5"/>
</dbReference>
<proteinExistence type="predicted"/>
<reference evidence="1 2" key="1">
    <citation type="submission" date="2024-03" db="EMBL/GenBank/DDBJ databases">
        <authorList>
            <person name="Gkanogiannis A."/>
            <person name="Becerra Lopez-Lavalle L."/>
        </authorList>
    </citation>
    <scope>NUCLEOTIDE SEQUENCE [LARGE SCALE GENOMIC DNA]</scope>
</reference>
<dbReference type="PANTHER" id="PTHR23213">
    <property type="entry name" value="FORMIN-RELATED"/>
    <property type="match status" value="1"/>
</dbReference>
<name>A0ABP0YP03_9ROSI</name>
<gene>
    <name evidence="1" type="ORF">CITCOLO1_LOCUS14382</name>
</gene>
<sequence length="71" mass="8290">MKKLVGKELSVDERSGNFVEAMKGFVSYVKNRMEEVRKDEERVMSSVREITEYFHGNVSKEKTSSLRIFVI</sequence>
<organism evidence="1 2">
    <name type="scientific">Citrullus colocynthis</name>
    <name type="common">colocynth</name>
    <dbReference type="NCBI Taxonomy" id="252529"/>
    <lineage>
        <taxon>Eukaryota</taxon>
        <taxon>Viridiplantae</taxon>
        <taxon>Streptophyta</taxon>
        <taxon>Embryophyta</taxon>
        <taxon>Tracheophyta</taxon>
        <taxon>Spermatophyta</taxon>
        <taxon>Magnoliopsida</taxon>
        <taxon>eudicotyledons</taxon>
        <taxon>Gunneridae</taxon>
        <taxon>Pentapetalae</taxon>
        <taxon>rosids</taxon>
        <taxon>fabids</taxon>
        <taxon>Cucurbitales</taxon>
        <taxon>Cucurbitaceae</taxon>
        <taxon>Benincaseae</taxon>
        <taxon>Citrullus</taxon>
    </lineage>
</organism>
<feature type="non-terminal residue" evidence="1">
    <location>
        <position position="71"/>
    </location>
</feature>
<evidence type="ECO:0000313" key="2">
    <source>
        <dbReference type="Proteomes" id="UP001642487"/>
    </source>
</evidence>
<dbReference type="PANTHER" id="PTHR23213:SF177">
    <property type="entry name" value="FORMIN-LIKE PROTEIN 11"/>
    <property type="match status" value="1"/>
</dbReference>
<dbReference type="Gene3D" id="1.20.58.2220">
    <property type="entry name" value="Formin, FH2 domain"/>
    <property type="match status" value="1"/>
</dbReference>
<dbReference type="SUPFAM" id="SSF101447">
    <property type="entry name" value="Formin homology 2 domain (FH2 domain)"/>
    <property type="match status" value="1"/>
</dbReference>